<feature type="domain" description="Reverse transcriptase" evidence="2">
    <location>
        <begin position="758"/>
        <end position="1009"/>
    </location>
</feature>
<dbReference type="SUPFAM" id="SSF56672">
    <property type="entry name" value="DNA/RNA polymerases"/>
    <property type="match status" value="1"/>
</dbReference>
<gene>
    <name evidence="3" type="ORF">PLXY2_LOCUS13131</name>
</gene>
<dbReference type="Proteomes" id="UP000653454">
    <property type="component" value="Unassembled WGS sequence"/>
</dbReference>
<accession>A0A8S4G5T7</accession>
<reference evidence="3" key="1">
    <citation type="submission" date="2020-11" db="EMBL/GenBank/DDBJ databases">
        <authorList>
            <person name="Whiteford S."/>
        </authorList>
    </citation>
    <scope>NUCLEOTIDE SEQUENCE</scope>
</reference>
<evidence type="ECO:0000313" key="3">
    <source>
        <dbReference type="EMBL" id="CAG9134847.1"/>
    </source>
</evidence>
<dbReference type="InterPro" id="IPR000477">
    <property type="entry name" value="RT_dom"/>
</dbReference>
<feature type="compositionally biased region" description="Polar residues" evidence="1">
    <location>
        <begin position="194"/>
        <end position="203"/>
    </location>
</feature>
<feature type="region of interest" description="Disordered" evidence="1">
    <location>
        <begin position="194"/>
        <end position="234"/>
    </location>
</feature>
<comment type="caution">
    <text evidence="3">The sequence shown here is derived from an EMBL/GenBank/DDBJ whole genome shotgun (WGS) entry which is preliminary data.</text>
</comment>
<dbReference type="AlphaFoldDB" id="A0A8S4G5T7"/>
<sequence length="1230" mass="137139">MEKIKCTGCFQEICGKQFTSCCICESKLDLICAGVSEQRFNSFYHPCNGGKKQWKCPACESKRPRKDNTETPVRTRLADLDEQQLLMHDDIQNITIRRPGSKFNNDESYAVVDNVLSETTNACCQSLSEDTHCMDGFRGIIQDEFSRLIDERFASVIGNIVENLVVRSVTAELTVLKNKVQALEAKVEKLSNELLTSKSTNTNEKSERPSEGQLAQRKVAQKNTGAVKKSKLKGAQLAPVPSGLEAASVSVQPQKTVVAREVPGEGDGSTEKPAPRPAELPQVQLEKISPVHEDEKGWIEVKKKGAPRRSTNKNSSIIHGTAVVGVTGLQPAERFRYMHLFYVCKGTTAEQVQAHLDIICNGAYKVLRKDRTGDVGWGGVLIAATDKYSITNVTDIDGLSDDKEVLIATVCHKNIKAVTKAGRKSESVKSSEGGLRQHNEIKNVYGGILDLVLTNVSTEHIAVSGDIDPLVPEDRYHPPLEVTYSVPRTKSVSSPTNTPYIGEQRRTVAPQWNFSKADFGSLYTSLAHADWTDVMSSTSVDLSVDLFYSKLNNILGKHVPDRNECPTVSSPKRQYPPWFDAEIKSKLKIKYFHLKKFKLFGLSFNLEVYKYYRSHIKELISKAHKTHIEGIERNICIDPSTFWKYVKGLKKDSKINAEFTYNGVTVSGQEAADAFADYFSSVFVARVPRLDADAAERAAAATAAPLTVSISTITEKDIRDSVRGFNTAAAPGPDAVPTFLVKDCIHALIKPLLHLYNLAVQSCEYPTAWKLSRVTPVPKSSSINVPEHRPIAVLSVFAKLFEHILNKQITRQIEPYLDDSQHGFRVGRSATTNHICFVDSTLSEMDAGYQVDTAFFDFRKAFDVVNNDLLLIKLASFGFDTGLLKFIASYLANRRQYVKLGPYCSDGYHTRSGVSQGSTIGPTLFALMVNDLPKVLQVCKCLMYADDLKIYTSIKSTVDCESLQQDIDAIGHWSELNDMNFNVDKCRVMTFGRLQSLVEQSYTLLGCPIQRVEEIRDLGVLLDPQLSFRNQILACCKSANKTLGYVMRTASHFSDTRVAMVLYNSFVRSKLEFDAITWGPYEAKYIVMMERLQRKFARYLFRRVYGYYPFLYPSLFVIGMVGMETLEVRRAVHTVVHYLRLLRGGVDNPAALSGVGLWAPTRGGRPRRAACARQPALAPVVEVTTVRGQNAPTVRAICYINNFLERCQDADIHHTTLPALIRLCKVVLSS</sequence>
<organism evidence="3 4">
    <name type="scientific">Plutella xylostella</name>
    <name type="common">Diamondback moth</name>
    <name type="synonym">Plutella maculipennis</name>
    <dbReference type="NCBI Taxonomy" id="51655"/>
    <lineage>
        <taxon>Eukaryota</taxon>
        <taxon>Metazoa</taxon>
        <taxon>Ecdysozoa</taxon>
        <taxon>Arthropoda</taxon>
        <taxon>Hexapoda</taxon>
        <taxon>Insecta</taxon>
        <taxon>Pterygota</taxon>
        <taxon>Neoptera</taxon>
        <taxon>Endopterygota</taxon>
        <taxon>Lepidoptera</taxon>
        <taxon>Glossata</taxon>
        <taxon>Ditrysia</taxon>
        <taxon>Yponomeutoidea</taxon>
        <taxon>Plutellidae</taxon>
        <taxon>Plutella</taxon>
    </lineage>
</organism>
<evidence type="ECO:0000259" key="2">
    <source>
        <dbReference type="PROSITE" id="PS50878"/>
    </source>
</evidence>
<evidence type="ECO:0000313" key="4">
    <source>
        <dbReference type="Proteomes" id="UP000653454"/>
    </source>
</evidence>
<dbReference type="PANTHER" id="PTHR33332">
    <property type="entry name" value="REVERSE TRANSCRIPTASE DOMAIN-CONTAINING PROTEIN"/>
    <property type="match status" value="1"/>
</dbReference>
<name>A0A8S4G5T7_PLUXY</name>
<dbReference type="InterPro" id="IPR043502">
    <property type="entry name" value="DNA/RNA_pol_sf"/>
</dbReference>
<dbReference type="Pfam" id="PF00078">
    <property type="entry name" value="RVT_1"/>
    <property type="match status" value="1"/>
</dbReference>
<evidence type="ECO:0000256" key="1">
    <source>
        <dbReference type="SAM" id="MobiDB-lite"/>
    </source>
</evidence>
<dbReference type="CDD" id="cd01650">
    <property type="entry name" value="RT_nLTR_like"/>
    <property type="match status" value="1"/>
</dbReference>
<keyword evidence="4" id="KW-1185">Reference proteome</keyword>
<protein>
    <submittedName>
        <fullName evidence="3">(diamondback moth) hypothetical protein</fullName>
    </submittedName>
</protein>
<dbReference type="GO" id="GO:0071897">
    <property type="term" value="P:DNA biosynthetic process"/>
    <property type="evidence" value="ECO:0007669"/>
    <property type="project" value="UniProtKB-ARBA"/>
</dbReference>
<proteinExistence type="predicted"/>
<dbReference type="PROSITE" id="PS50878">
    <property type="entry name" value="RT_POL"/>
    <property type="match status" value="1"/>
</dbReference>
<dbReference type="EMBL" id="CAJHNJ030000087">
    <property type="protein sequence ID" value="CAG9134847.1"/>
    <property type="molecule type" value="Genomic_DNA"/>
</dbReference>